<dbReference type="InterPro" id="IPR029063">
    <property type="entry name" value="SAM-dependent_MTases_sf"/>
</dbReference>
<sequence>MATVRARELYNDIAFDYSTIKTNKFKRWVEETTFLDAIVGGGCGDGVRGKSVLDLGCGSGHFCRLIKENSGYGAGNVYGVDVCDAMVEEAKRIEKSAPRGISYYRVDLLGSGGDGAGDTVSDLRVDVCAAAYLLPYASSVEELRKFCSFAARALGSGGRFVSVTTILNKPSFEKAAAAADAPGGVLASDAWGFSIVWEMDSVRDGMLADVTLFGSCSRDVATRVTFPNYFWSKDAITGALLDSGFDRVEWLVPLVAADAPGDVANEFGRINRTPALDAVGFFVATKK</sequence>
<dbReference type="eggNOG" id="ENOG502S71Z">
    <property type="taxonomic scope" value="Eukaryota"/>
</dbReference>
<evidence type="ECO:0000313" key="3">
    <source>
        <dbReference type="Proteomes" id="UP000266841"/>
    </source>
</evidence>
<proteinExistence type="predicted"/>
<dbReference type="EMBL" id="AGNL01017910">
    <property type="protein sequence ID" value="EJK63891.1"/>
    <property type="molecule type" value="Genomic_DNA"/>
</dbReference>
<keyword evidence="3" id="KW-1185">Reference proteome</keyword>
<dbReference type="SUPFAM" id="SSF53335">
    <property type="entry name" value="S-adenosyl-L-methionine-dependent methyltransferases"/>
    <property type="match status" value="1"/>
</dbReference>
<dbReference type="CDD" id="cd02440">
    <property type="entry name" value="AdoMet_MTases"/>
    <property type="match status" value="1"/>
</dbReference>
<evidence type="ECO:0000259" key="1">
    <source>
        <dbReference type="Pfam" id="PF13649"/>
    </source>
</evidence>
<dbReference type="Pfam" id="PF13649">
    <property type="entry name" value="Methyltransf_25"/>
    <property type="match status" value="1"/>
</dbReference>
<name>K0SS48_THAOC</name>
<dbReference type="InterPro" id="IPR041698">
    <property type="entry name" value="Methyltransf_25"/>
</dbReference>
<dbReference type="Gene3D" id="3.40.50.150">
    <property type="entry name" value="Vaccinia Virus protein VP39"/>
    <property type="match status" value="1"/>
</dbReference>
<feature type="domain" description="Methyltransferase" evidence="1">
    <location>
        <begin position="52"/>
        <end position="158"/>
    </location>
</feature>
<gene>
    <name evidence="2" type="ORF">THAOC_15428</name>
</gene>
<dbReference type="OrthoDB" id="66144at2759"/>
<protein>
    <recommendedName>
        <fullName evidence="1">Methyltransferase domain-containing protein</fullName>
    </recommendedName>
</protein>
<reference evidence="2 3" key="1">
    <citation type="journal article" date="2012" name="Genome Biol.">
        <title>Genome and low-iron response of an oceanic diatom adapted to chronic iron limitation.</title>
        <authorList>
            <person name="Lommer M."/>
            <person name="Specht M."/>
            <person name="Roy A.S."/>
            <person name="Kraemer L."/>
            <person name="Andreson R."/>
            <person name="Gutowska M.A."/>
            <person name="Wolf J."/>
            <person name="Bergner S.V."/>
            <person name="Schilhabel M.B."/>
            <person name="Klostermeier U.C."/>
            <person name="Beiko R.G."/>
            <person name="Rosenstiel P."/>
            <person name="Hippler M."/>
            <person name="Laroche J."/>
        </authorList>
    </citation>
    <scope>NUCLEOTIDE SEQUENCE [LARGE SCALE GENOMIC DNA]</scope>
    <source>
        <strain evidence="2 3">CCMP1005</strain>
    </source>
</reference>
<organism evidence="2 3">
    <name type="scientific">Thalassiosira oceanica</name>
    <name type="common">Marine diatom</name>
    <dbReference type="NCBI Taxonomy" id="159749"/>
    <lineage>
        <taxon>Eukaryota</taxon>
        <taxon>Sar</taxon>
        <taxon>Stramenopiles</taxon>
        <taxon>Ochrophyta</taxon>
        <taxon>Bacillariophyta</taxon>
        <taxon>Coscinodiscophyceae</taxon>
        <taxon>Thalassiosirophycidae</taxon>
        <taxon>Thalassiosirales</taxon>
        <taxon>Thalassiosiraceae</taxon>
        <taxon>Thalassiosira</taxon>
    </lineage>
</organism>
<accession>K0SS48</accession>
<evidence type="ECO:0000313" key="2">
    <source>
        <dbReference type="EMBL" id="EJK63891.1"/>
    </source>
</evidence>
<dbReference type="Proteomes" id="UP000266841">
    <property type="component" value="Unassembled WGS sequence"/>
</dbReference>
<comment type="caution">
    <text evidence="2">The sequence shown here is derived from an EMBL/GenBank/DDBJ whole genome shotgun (WGS) entry which is preliminary data.</text>
</comment>
<dbReference type="AlphaFoldDB" id="K0SS48"/>